<feature type="transmembrane region" description="Helical" evidence="1">
    <location>
        <begin position="160"/>
        <end position="187"/>
    </location>
</feature>
<evidence type="ECO:0000256" key="1">
    <source>
        <dbReference type="SAM" id="Phobius"/>
    </source>
</evidence>
<feature type="transmembrane region" description="Helical" evidence="1">
    <location>
        <begin position="219"/>
        <end position="240"/>
    </location>
</feature>
<keyword evidence="1" id="KW-0812">Transmembrane</keyword>
<feature type="transmembrane region" description="Helical" evidence="1">
    <location>
        <begin position="135"/>
        <end position="154"/>
    </location>
</feature>
<feature type="transmembrane region" description="Helical" evidence="1">
    <location>
        <begin position="194"/>
        <end position="213"/>
    </location>
</feature>
<keyword evidence="1" id="KW-0472">Membrane</keyword>
<protein>
    <submittedName>
        <fullName evidence="2">Uncharacterized protein</fullName>
    </submittedName>
</protein>
<comment type="caution">
    <text evidence="2">The sequence shown here is derived from an EMBL/GenBank/DDBJ whole genome shotgun (WGS) entry which is preliminary data.</text>
</comment>
<reference evidence="2" key="1">
    <citation type="journal article" date="2014" name="Int. J. Syst. Evol. Microbiol.">
        <title>Complete genome sequence of Corynebacterium casei LMG S-19264T (=DSM 44701T), isolated from a smear-ripened cheese.</title>
        <authorList>
            <consortium name="US DOE Joint Genome Institute (JGI-PGF)"/>
            <person name="Walter F."/>
            <person name="Albersmeier A."/>
            <person name="Kalinowski J."/>
            <person name="Ruckert C."/>
        </authorList>
    </citation>
    <scope>NUCLEOTIDE SEQUENCE</scope>
    <source>
        <strain evidence="2">CGMCC 1.15478</strain>
    </source>
</reference>
<feature type="transmembrane region" description="Helical" evidence="1">
    <location>
        <begin position="19"/>
        <end position="40"/>
    </location>
</feature>
<evidence type="ECO:0000313" key="2">
    <source>
        <dbReference type="EMBL" id="GGC54478.1"/>
    </source>
</evidence>
<evidence type="ECO:0000313" key="3">
    <source>
        <dbReference type="Proteomes" id="UP000641514"/>
    </source>
</evidence>
<sequence length="250" mass="26965">MAATPPHASSPAATSRKPVVLVVVLLTIEALIAMVLFTSWPDGGASWLLVTELATYAMSLVLLLFVLFDKLWAAHVYVSVRMFLLMCYLIEGSDVGFGIALAILALAGLMASKMRDYSVTRSVPVKHADELRIRTLAGFLLATEILFVGALAAMDPEPRNIIIGLLPLPIVVAGIAVGVVAVCATLLFRFWGAVVYVSYRVIVGLVLTAGLAFDSVAPTNVLIAALLMFVFAEVLTRRVYQVQHARYMSQ</sequence>
<dbReference type="RefSeq" id="WP_188670080.1">
    <property type="nucleotide sequence ID" value="NZ_BMJH01000001.1"/>
</dbReference>
<dbReference type="Proteomes" id="UP000641514">
    <property type="component" value="Unassembled WGS sequence"/>
</dbReference>
<reference evidence="2" key="2">
    <citation type="submission" date="2020-09" db="EMBL/GenBank/DDBJ databases">
        <authorList>
            <person name="Sun Q."/>
            <person name="Zhou Y."/>
        </authorList>
    </citation>
    <scope>NUCLEOTIDE SEQUENCE</scope>
    <source>
        <strain evidence="2">CGMCC 1.15478</strain>
    </source>
</reference>
<keyword evidence="1" id="KW-1133">Transmembrane helix</keyword>
<accession>A0A916U147</accession>
<proteinExistence type="predicted"/>
<name>A0A916U147_9ACTN</name>
<feature type="transmembrane region" description="Helical" evidence="1">
    <location>
        <begin position="97"/>
        <end position="114"/>
    </location>
</feature>
<dbReference type="EMBL" id="BMJH01000001">
    <property type="protein sequence ID" value="GGC54478.1"/>
    <property type="molecule type" value="Genomic_DNA"/>
</dbReference>
<keyword evidence="3" id="KW-1185">Reference proteome</keyword>
<gene>
    <name evidence="2" type="ORF">GCM10011410_03560</name>
</gene>
<organism evidence="2 3">
    <name type="scientific">Hoyosella rhizosphaerae</name>
    <dbReference type="NCBI Taxonomy" id="1755582"/>
    <lineage>
        <taxon>Bacteria</taxon>
        <taxon>Bacillati</taxon>
        <taxon>Actinomycetota</taxon>
        <taxon>Actinomycetes</taxon>
        <taxon>Mycobacteriales</taxon>
        <taxon>Hoyosellaceae</taxon>
        <taxon>Hoyosella</taxon>
    </lineage>
</organism>
<dbReference type="AlphaFoldDB" id="A0A916U147"/>
<feature type="transmembrane region" description="Helical" evidence="1">
    <location>
        <begin position="46"/>
        <end position="67"/>
    </location>
</feature>